<evidence type="ECO:0000256" key="1">
    <source>
        <dbReference type="SAM" id="MobiDB-lite"/>
    </source>
</evidence>
<accession>A0A1M4WR00</accession>
<organism evidence="3 4">
    <name type="scientific">Loktanella atrilutea</name>
    <dbReference type="NCBI Taxonomy" id="366533"/>
    <lineage>
        <taxon>Bacteria</taxon>
        <taxon>Pseudomonadati</taxon>
        <taxon>Pseudomonadota</taxon>
        <taxon>Alphaproteobacteria</taxon>
        <taxon>Rhodobacterales</taxon>
        <taxon>Roseobacteraceae</taxon>
        <taxon>Loktanella</taxon>
    </lineage>
</organism>
<keyword evidence="4" id="KW-1185">Reference proteome</keyword>
<dbReference type="RefSeq" id="WP_072856349.1">
    <property type="nucleotide sequence ID" value="NZ_FQUE01000002.1"/>
</dbReference>
<dbReference type="Proteomes" id="UP000183987">
    <property type="component" value="Unassembled WGS sequence"/>
</dbReference>
<evidence type="ECO:0000256" key="2">
    <source>
        <dbReference type="SAM" id="Phobius"/>
    </source>
</evidence>
<sequence length="378" mass="38992">MQRTTGTYVSAAGHLALLVWLIVGWGFNAEPLPFEVSEVSVVSSDEYAAIVAATTPDPTEAPPEAPEAPAAEAAPEVPVQEEAAATPPPPDVAEPPSPDLPPPPAPEPPEPVPVISDAPASPGAPAEEVVAAPDLTESPRPVPRPAQRITPDPVAPPPPDAAPADVAQDQASPDAAPDAPVVEEAQEETAPEEAATEIVTEAETPQGKLTEIPRPRTRPNRPTPPPAPEVEPETETAEAETPPVDDAAVQAALEAATAAAAAPAQAANVPQGPPLTGSEREGFRVAVNRCWNVDPGSQAARVTMTVGFSLGQDGKVNSDVRQVAATGGDAAATKIAYDAARRAILRCQGTGGYDLPAEKYSEWQDVEITFDPSGMRLR</sequence>
<protein>
    <submittedName>
        <fullName evidence="3">Cell division and transport-associated protein TolA</fullName>
    </submittedName>
</protein>
<feature type="compositionally biased region" description="Acidic residues" evidence="1">
    <location>
        <begin position="184"/>
        <end position="195"/>
    </location>
</feature>
<feature type="compositionally biased region" description="Low complexity" evidence="1">
    <location>
        <begin position="113"/>
        <end position="134"/>
    </location>
</feature>
<reference evidence="4" key="1">
    <citation type="submission" date="2016-11" db="EMBL/GenBank/DDBJ databases">
        <authorList>
            <person name="Varghese N."/>
            <person name="Submissions S."/>
        </authorList>
    </citation>
    <scope>NUCLEOTIDE SEQUENCE [LARGE SCALE GENOMIC DNA]</scope>
    <source>
        <strain evidence="4">DSM 29326</strain>
    </source>
</reference>
<keyword evidence="3" id="KW-0131">Cell cycle</keyword>
<feature type="compositionally biased region" description="Low complexity" evidence="1">
    <location>
        <begin position="196"/>
        <end position="205"/>
    </location>
</feature>
<dbReference type="GO" id="GO:0051301">
    <property type="term" value="P:cell division"/>
    <property type="evidence" value="ECO:0007669"/>
    <property type="project" value="UniProtKB-KW"/>
</dbReference>
<feature type="region of interest" description="Disordered" evidence="1">
    <location>
        <begin position="56"/>
        <end position="243"/>
    </location>
</feature>
<keyword evidence="3" id="KW-0132">Cell division</keyword>
<dbReference type="AlphaFoldDB" id="A0A1M4WR00"/>
<evidence type="ECO:0000313" key="3">
    <source>
        <dbReference type="EMBL" id="SHE83655.1"/>
    </source>
</evidence>
<feature type="compositionally biased region" description="Low complexity" evidence="1">
    <location>
        <begin position="162"/>
        <end position="183"/>
    </location>
</feature>
<proteinExistence type="predicted"/>
<gene>
    <name evidence="3" type="ORF">SAMN05444339_102200</name>
</gene>
<dbReference type="Gene3D" id="3.30.1150.10">
    <property type="match status" value="1"/>
</dbReference>
<feature type="compositionally biased region" description="Low complexity" evidence="1">
    <location>
        <begin position="67"/>
        <end position="85"/>
    </location>
</feature>
<keyword evidence="2" id="KW-0472">Membrane</keyword>
<name>A0A1M4WR00_LOKAT</name>
<dbReference type="EMBL" id="FQUE01000002">
    <property type="protein sequence ID" value="SHE83655.1"/>
    <property type="molecule type" value="Genomic_DNA"/>
</dbReference>
<evidence type="ECO:0000313" key="4">
    <source>
        <dbReference type="Proteomes" id="UP000183987"/>
    </source>
</evidence>
<dbReference type="STRING" id="366533.SAMN05444339_102200"/>
<feature type="transmembrane region" description="Helical" evidence="2">
    <location>
        <begin position="7"/>
        <end position="27"/>
    </location>
</feature>
<keyword evidence="2" id="KW-1133">Transmembrane helix</keyword>
<keyword evidence="2" id="KW-0812">Transmembrane</keyword>
<dbReference type="SUPFAM" id="SSF74653">
    <property type="entry name" value="TolA/TonB C-terminal domain"/>
    <property type="match status" value="1"/>
</dbReference>
<feature type="compositionally biased region" description="Pro residues" evidence="1">
    <location>
        <begin position="86"/>
        <end position="112"/>
    </location>
</feature>